<evidence type="ECO:0000313" key="3">
    <source>
        <dbReference type="Proteomes" id="UP000799767"/>
    </source>
</evidence>
<feature type="compositionally biased region" description="Polar residues" evidence="1">
    <location>
        <begin position="383"/>
        <end position="392"/>
    </location>
</feature>
<gene>
    <name evidence="2" type="ORF">BDY17DRAFT_37702</name>
</gene>
<feature type="region of interest" description="Disordered" evidence="1">
    <location>
        <begin position="249"/>
        <end position="291"/>
    </location>
</feature>
<feature type="region of interest" description="Disordered" evidence="1">
    <location>
        <begin position="364"/>
        <end position="393"/>
    </location>
</feature>
<accession>A0A6A6PHC1</accession>
<dbReference type="EMBL" id="MU001641">
    <property type="protein sequence ID" value="KAF2479399.1"/>
    <property type="molecule type" value="Genomic_DNA"/>
</dbReference>
<feature type="region of interest" description="Disordered" evidence="1">
    <location>
        <begin position="99"/>
        <end position="118"/>
    </location>
</feature>
<feature type="region of interest" description="Disordered" evidence="1">
    <location>
        <begin position="473"/>
        <end position="511"/>
    </location>
</feature>
<feature type="compositionally biased region" description="Basic and acidic residues" evidence="1">
    <location>
        <begin position="493"/>
        <end position="508"/>
    </location>
</feature>
<reference evidence="2" key="1">
    <citation type="journal article" date="2020" name="Stud. Mycol.">
        <title>101 Dothideomycetes genomes: a test case for predicting lifestyles and emergence of pathogens.</title>
        <authorList>
            <person name="Haridas S."/>
            <person name="Albert R."/>
            <person name="Binder M."/>
            <person name="Bloem J."/>
            <person name="Labutti K."/>
            <person name="Salamov A."/>
            <person name="Andreopoulos B."/>
            <person name="Baker S."/>
            <person name="Barry K."/>
            <person name="Bills G."/>
            <person name="Bluhm B."/>
            <person name="Cannon C."/>
            <person name="Castanera R."/>
            <person name="Culley D."/>
            <person name="Daum C."/>
            <person name="Ezra D."/>
            <person name="Gonzalez J."/>
            <person name="Henrissat B."/>
            <person name="Kuo A."/>
            <person name="Liang C."/>
            <person name="Lipzen A."/>
            <person name="Lutzoni F."/>
            <person name="Magnuson J."/>
            <person name="Mondo S."/>
            <person name="Nolan M."/>
            <person name="Ohm R."/>
            <person name="Pangilinan J."/>
            <person name="Park H.-J."/>
            <person name="Ramirez L."/>
            <person name="Alfaro M."/>
            <person name="Sun H."/>
            <person name="Tritt A."/>
            <person name="Yoshinaga Y."/>
            <person name="Zwiers L.-H."/>
            <person name="Turgeon B."/>
            <person name="Goodwin S."/>
            <person name="Spatafora J."/>
            <person name="Crous P."/>
            <person name="Grigoriev I."/>
        </authorList>
    </citation>
    <scope>NUCLEOTIDE SEQUENCE</scope>
    <source>
        <strain evidence="2">CBS 113389</strain>
    </source>
</reference>
<proteinExistence type="predicted"/>
<feature type="compositionally biased region" description="Polar residues" evidence="1">
    <location>
        <begin position="262"/>
        <end position="287"/>
    </location>
</feature>
<dbReference type="OrthoDB" id="3595619at2759"/>
<feature type="region of interest" description="Disordered" evidence="1">
    <location>
        <begin position="145"/>
        <end position="169"/>
    </location>
</feature>
<sequence>MLYDGHNCHDMSLYFILIVAPSRPFFSPTFKGRLPFCPFLFLPLFVPTLFSPHASLDSGSMGHFKSTDGRQYGSLGAILCCGATVDDDELQPGTALAPSGICNEQPSPRPSMPPMKSVRTGESRMINVPSLDTRRHVVTLSGQPAFHGSEDSHEPSWLSTSPTAPSPRIRSMNALSPAPSYTRPYRAFNHTGVRRQSLVPLRLGPVVLRDLPSIETNDPTHSDRTLDLANCRSDFWGNLADVKACPTSEVSAVNPANPPSPTRSSTIPLPRGTSKTSTPSLMSQRSNARSRKLQKCSATELRRIESNRLDQEILELDAIVREHKAEAARTRVSNQHVAAVAPSMHIMARSETLDDIGSALSRPLTAQSRSDFVGPDRRRPEGRSQTPYSMQTDSWSSSAAADWLYNLLRSSSPTRTASDNSCYALDATEAQRQQRRERGRSHSDGLMSESFLISDSSSGSSAAYSIHDSCHSRSVTEESRSSRLSSPITPPSSRREFDGTRGCEKEDLLPPGASIVDEVGVAL</sequence>
<organism evidence="2 3">
    <name type="scientific">Neohortaea acidophila</name>
    <dbReference type="NCBI Taxonomy" id="245834"/>
    <lineage>
        <taxon>Eukaryota</taxon>
        <taxon>Fungi</taxon>
        <taxon>Dikarya</taxon>
        <taxon>Ascomycota</taxon>
        <taxon>Pezizomycotina</taxon>
        <taxon>Dothideomycetes</taxon>
        <taxon>Dothideomycetidae</taxon>
        <taxon>Mycosphaerellales</taxon>
        <taxon>Teratosphaeriaceae</taxon>
        <taxon>Neohortaea</taxon>
    </lineage>
</organism>
<dbReference type="GeneID" id="54479323"/>
<dbReference type="Proteomes" id="UP000799767">
    <property type="component" value="Unassembled WGS sequence"/>
</dbReference>
<keyword evidence="3" id="KW-1185">Reference proteome</keyword>
<feature type="compositionally biased region" description="Basic and acidic residues" evidence="1">
    <location>
        <begin position="432"/>
        <end position="443"/>
    </location>
</feature>
<feature type="region of interest" description="Disordered" evidence="1">
    <location>
        <begin position="429"/>
        <end position="452"/>
    </location>
</feature>
<dbReference type="RefSeq" id="XP_033585969.1">
    <property type="nucleotide sequence ID" value="XM_033738321.1"/>
</dbReference>
<name>A0A6A6PHC1_9PEZI</name>
<evidence type="ECO:0000313" key="2">
    <source>
        <dbReference type="EMBL" id="KAF2479399.1"/>
    </source>
</evidence>
<evidence type="ECO:0000256" key="1">
    <source>
        <dbReference type="SAM" id="MobiDB-lite"/>
    </source>
</evidence>
<protein>
    <submittedName>
        <fullName evidence="2">Uncharacterized protein</fullName>
    </submittedName>
</protein>
<dbReference type="AlphaFoldDB" id="A0A6A6PHC1"/>